<proteinExistence type="predicted"/>
<dbReference type="GO" id="GO:0006935">
    <property type="term" value="P:chemotaxis"/>
    <property type="evidence" value="ECO:0007669"/>
    <property type="project" value="InterPro"/>
</dbReference>
<dbReference type="AlphaFoldDB" id="A0A934Q4J3"/>
<sequence length="147" mass="15727">MQVVVFSVDGQRHALRVDAMQRVTPAAQVTPLPGAPAAVLGAIDVGGALLPVFSLRRHLGLADRALRLSDVFLIARTTKRSVALLVDEVEAVRMAPAPVVDVATLAPGVRGVDSVVRLDDGLLLIHDLERFLTDDEERALEAALREP</sequence>
<evidence type="ECO:0000313" key="3">
    <source>
        <dbReference type="Proteomes" id="UP000617041"/>
    </source>
</evidence>
<dbReference type="EMBL" id="JAEDAO010000001">
    <property type="protein sequence ID" value="MBK0394890.1"/>
    <property type="molecule type" value="Genomic_DNA"/>
</dbReference>
<dbReference type="InterPro" id="IPR036061">
    <property type="entry name" value="CheW-like_dom_sf"/>
</dbReference>
<evidence type="ECO:0000313" key="2">
    <source>
        <dbReference type="EMBL" id="MBK0394890.1"/>
    </source>
</evidence>
<keyword evidence="3" id="KW-1185">Reference proteome</keyword>
<evidence type="ECO:0000259" key="1">
    <source>
        <dbReference type="PROSITE" id="PS50851"/>
    </source>
</evidence>
<dbReference type="Gene3D" id="2.40.50.180">
    <property type="entry name" value="CheA-289, Domain 4"/>
    <property type="match status" value="1"/>
</dbReference>
<feature type="domain" description="CheW-like" evidence="1">
    <location>
        <begin position="1"/>
        <end position="137"/>
    </location>
</feature>
<dbReference type="Proteomes" id="UP000617041">
    <property type="component" value="Unassembled WGS sequence"/>
</dbReference>
<dbReference type="PROSITE" id="PS50851">
    <property type="entry name" value="CHEW"/>
    <property type="match status" value="1"/>
</dbReference>
<dbReference type="SUPFAM" id="SSF50341">
    <property type="entry name" value="CheW-like"/>
    <property type="match status" value="1"/>
</dbReference>
<protein>
    <submittedName>
        <fullName evidence="2">Purine-binding chemotaxis protein CheW</fullName>
    </submittedName>
</protein>
<dbReference type="PANTHER" id="PTHR22617">
    <property type="entry name" value="CHEMOTAXIS SENSOR HISTIDINE KINASE-RELATED"/>
    <property type="match status" value="1"/>
</dbReference>
<dbReference type="PANTHER" id="PTHR22617:SF43">
    <property type="entry name" value="PROTEIN PILI"/>
    <property type="match status" value="1"/>
</dbReference>
<dbReference type="Gene3D" id="2.30.30.40">
    <property type="entry name" value="SH3 Domains"/>
    <property type="match status" value="1"/>
</dbReference>
<dbReference type="GO" id="GO:0007165">
    <property type="term" value="P:signal transduction"/>
    <property type="evidence" value="ECO:0007669"/>
    <property type="project" value="InterPro"/>
</dbReference>
<reference evidence="2" key="1">
    <citation type="submission" date="2020-12" db="EMBL/GenBank/DDBJ databases">
        <title>Ramlibacter sp. nov., isolated from a freshwater alga, Cryptomonas.</title>
        <authorList>
            <person name="Kim H.M."/>
            <person name="Jeon C.O."/>
        </authorList>
    </citation>
    <scope>NUCLEOTIDE SEQUENCE</scope>
    <source>
        <strain evidence="2">CrO1</strain>
    </source>
</reference>
<gene>
    <name evidence="2" type="ORF">I8E28_19960</name>
</gene>
<comment type="caution">
    <text evidence="2">The sequence shown here is derived from an EMBL/GenBank/DDBJ whole genome shotgun (WGS) entry which is preliminary data.</text>
</comment>
<dbReference type="InterPro" id="IPR039315">
    <property type="entry name" value="CheW"/>
</dbReference>
<organism evidence="2 3">
    <name type="scientific">Ramlibacter algicola</name>
    <dbReference type="NCBI Taxonomy" id="2795217"/>
    <lineage>
        <taxon>Bacteria</taxon>
        <taxon>Pseudomonadati</taxon>
        <taxon>Pseudomonadota</taxon>
        <taxon>Betaproteobacteria</taxon>
        <taxon>Burkholderiales</taxon>
        <taxon>Comamonadaceae</taxon>
        <taxon>Ramlibacter</taxon>
    </lineage>
</organism>
<dbReference type="GO" id="GO:0005829">
    <property type="term" value="C:cytosol"/>
    <property type="evidence" value="ECO:0007669"/>
    <property type="project" value="TreeGrafter"/>
</dbReference>
<accession>A0A934Q4J3</accession>
<name>A0A934Q4J3_9BURK</name>
<dbReference type="Pfam" id="PF01584">
    <property type="entry name" value="CheW"/>
    <property type="match status" value="1"/>
</dbReference>
<dbReference type="SMART" id="SM00260">
    <property type="entry name" value="CheW"/>
    <property type="match status" value="1"/>
</dbReference>
<dbReference type="InterPro" id="IPR002545">
    <property type="entry name" value="CheW-lke_dom"/>
</dbReference>